<dbReference type="Pfam" id="PF13384">
    <property type="entry name" value="HTH_23"/>
    <property type="match status" value="1"/>
</dbReference>
<evidence type="ECO:0000313" key="2">
    <source>
        <dbReference type="Proteomes" id="UP001204068"/>
    </source>
</evidence>
<evidence type="ECO:0000313" key="1">
    <source>
        <dbReference type="EMBL" id="MCQ9303063.1"/>
    </source>
</evidence>
<comment type="caution">
    <text evidence="1">The sequence shown here is derived from an EMBL/GenBank/DDBJ whole genome shotgun (WGS) entry which is preliminary data.</text>
</comment>
<gene>
    <name evidence="1" type="ORF">NQ032_05430</name>
</gene>
<dbReference type="AlphaFoldDB" id="A0AAW5LN08"/>
<protein>
    <submittedName>
        <fullName evidence="1">Helix-turn-helix domain-containing protein</fullName>
    </submittedName>
</protein>
<reference evidence="1" key="1">
    <citation type="submission" date="2022-07" db="EMBL/GenBank/DDBJ databases">
        <title>Bacterial species isolated from the porcine tonsil microbiota.</title>
        <authorList>
            <person name="Oliveira I.M.F."/>
        </authorList>
    </citation>
    <scope>NUCLEOTIDE SEQUENCE</scope>
    <source>
        <strain evidence="1">8QC2O2</strain>
    </source>
</reference>
<organism evidence="1 2">
    <name type="scientific">Mammaliicoccus sciuri</name>
    <name type="common">Staphylococcus sciuri</name>
    <dbReference type="NCBI Taxonomy" id="1296"/>
    <lineage>
        <taxon>Bacteria</taxon>
        <taxon>Bacillati</taxon>
        <taxon>Bacillota</taxon>
        <taxon>Bacilli</taxon>
        <taxon>Bacillales</taxon>
        <taxon>Staphylococcaceae</taxon>
        <taxon>Mammaliicoccus</taxon>
    </lineage>
</organism>
<accession>A0AAW5LN08</accession>
<sequence>MARVNAKDWITEEGLTKIQGWARDGLTDEQIAHNIGCSRSTLYVWIKKYTYISDALKRGKEVIDRQVENALLKRALGYETVETTKERVFDEYTGEYKKVETKEVTKFIAPDVTAQIFWLKNRKPSEWRDKRDVEHSGEMTTNVNNMNNLSEEELRKLAKLDGD</sequence>
<name>A0AAW5LN08_MAMSC</name>
<dbReference type="Proteomes" id="UP001204068">
    <property type="component" value="Unassembled WGS sequence"/>
</dbReference>
<proteinExistence type="predicted"/>
<dbReference type="Gene3D" id="1.10.10.60">
    <property type="entry name" value="Homeodomain-like"/>
    <property type="match status" value="1"/>
</dbReference>
<dbReference type="RefSeq" id="WP_257099479.1">
    <property type="nucleotide sequence ID" value="NZ_JANILD010000002.1"/>
</dbReference>
<dbReference type="EMBL" id="JANILD010000002">
    <property type="protein sequence ID" value="MCQ9303063.1"/>
    <property type="molecule type" value="Genomic_DNA"/>
</dbReference>
<dbReference type="InterPro" id="IPR009057">
    <property type="entry name" value="Homeodomain-like_sf"/>
</dbReference>
<dbReference type="SUPFAM" id="SSF46689">
    <property type="entry name" value="Homeodomain-like"/>
    <property type="match status" value="1"/>
</dbReference>